<comment type="caution">
    <text evidence="2">The sequence shown here is derived from an EMBL/GenBank/DDBJ whole genome shotgun (WGS) entry which is preliminary data.</text>
</comment>
<dbReference type="RefSeq" id="WP_138999583.1">
    <property type="nucleotide sequence ID" value="NZ_VBRU01000020.1"/>
</dbReference>
<dbReference type="SUPFAM" id="SSF53213">
    <property type="entry name" value="LigB-like"/>
    <property type="match status" value="1"/>
</dbReference>
<name>A0ABU3WS94_9NOCA</name>
<gene>
    <name evidence="2" type="ORF">F8M49_18790</name>
</gene>
<dbReference type="EMBL" id="WBMO01000001">
    <property type="protein sequence ID" value="MDV2476861.1"/>
    <property type="molecule type" value="Genomic_DNA"/>
</dbReference>
<dbReference type="Pfam" id="PF02900">
    <property type="entry name" value="LigB"/>
    <property type="match status" value="1"/>
</dbReference>
<protein>
    <submittedName>
        <fullName evidence="2">3-carboxyethylcatechol 2,3-dioxygenase</fullName>
        <ecNumber evidence="2">1.13.11.16</ecNumber>
    </submittedName>
</protein>
<dbReference type="GO" id="GO:0047070">
    <property type="term" value="F:3-carboxyethylcatechol 2,3-dioxygenase activity"/>
    <property type="evidence" value="ECO:0007669"/>
    <property type="project" value="UniProtKB-EC"/>
</dbReference>
<dbReference type="EC" id="1.13.11.16" evidence="2"/>
<keyword evidence="2" id="KW-0560">Oxidoreductase</keyword>
<feature type="domain" description="Extradiol ring-cleavage dioxygenase class III enzyme subunit B" evidence="1">
    <location>
        <begin position="6"/>
        <end position="283"/>
    </location>
</feature>
<keyword evidence="3" id="KW-1185">Reference proteome</keyword>
<organism evidence="2 3">
    <name type="scientific">Rhodococcus zopfii</name>
    <dbReference type="NCBI Taxonomy" id="43772"/>
    <lineage>
        <taxon>Bacteria</taxon>
        <taxon>Bacillati</taxon>
        <taxon>Actinomycetota</taxon>
        <taxon>Actinomycetes</taxon>
        <taxon>Mycobacteriales</taxon>
        <taxon>Nocardiaceae</taxon>
        <taxon>Rhodococcus</taxon>
    </lineage>
</organism>
<dbReference type="Gene3D" id="3.40.830.10">
    <property type="entry name" value="LigB-like"/>
    <property type="match status" value="1"/>
</dbReference>
<dbReference type="Proteomes" id="UP001275440">
    <property type="component" value="Unassembled WGS sequence"/>
</dbReference>
<dbReference type="NCBIfam" id="NF009910">
    <property type="entry name" value="PRK13370.1-4"/>
    <property type="match status" value="1"/>
</dbReference>
<proteinExistence type="predicted"/>
<evidence type="ECO:0000313" key="2">
    <source>
        <dbReference type="EMBL" id="MDV2476861.1"/>
    </source>
</evidence>
<evidence type="ECO:0000259" key="1">
    <source>
        <dbReference type="Pfam" id="PF02900"/>
    </source>
</evidence>
<sequence>MTIAVCTMSHSPLIGEIEPAGGVLDEIDAATVEVRSAIEAFDPEITIVFGPDHFNGVFYDMMPPFCIGSEAIGVGDWSTQQRVLPVDRGHAGLLVQAAFDAEIDVAQSERLYVDHGMTQTLEMLFGADYERPIVPVFVNAVGLPLVTMRRVRKFGEAIGREAARWNKRVLIVGSGGLSHDPPVPKLQGAPDEVRERLIDGRHYTPEQRQERQLRVVQAALDHARTGTGQQPLNEQFDQLVMDTFAEGRLGEVDGWATEWMAREGGGSAHEIRAWVAAFAAVNAVGTPTLADRWYWPVHEWGAGFGILLTDPVGS</sequence>
<dbReference type="InterPro" id="IPR004183">
    <property type="entry name" value="Xdiol_dOase_suB"/>
</dbReference>
<accession>A0ABU3WS94</accession>
<evidence type="ECO:0000313" key="3">
    <source>
        <dbReference type="Proteomes" id="UP001275440"/>
    </source>
</evidence>
<reference evidence="2 3" key="1">
    <citation type="submission" date="2019-10" db="EMBL/GenBank/DDBJ databases">
        <title>Draft Genome Assembly of Rhodococcus zopfii DSM44189.</title>
        <authorList>
            <person name="Sutton J.M."/>
            <person name="Akob D.M."/>
            <person name="Bushman T.J."/>
        </authorList>
    </citation>
    <scope>NUCLEOTIDE SEQUENCE [LARGE SCALE GENOMIC DNA]</scope>
    <source>
        <strain evidence="2 3">DSM 44189</strain>
    </source>
</reference>